<sequence>MTDVIAGYWQERASSFHHAQAHTNWTLWHDIFAPYLNPNDRTVDLGCGTGFLSRALGQKHSPIGVDLTAGMLSFHPGPCLQADACALPLLSDSIDAIIGRNIAWTLPAAAWPEIARVLRPGAQLLLADGPWGCAPAPAGVAWREHYLSAYNEDTLNALPLARATSDTYAEFLCTFGFTDIAVRELTEVYDHELVHGTMPGHEPWRQFLITAVAPSNA</sequence>
<name>A0A1L7CE79_9CORY</name>
<dbReference type="CDD" id="cd02440">
    <property type="entry name" value="AdoMet_MTases"/>
    <property type="match status" value="1"/>
</dbReference>
<dbReference type="InterPro" id="IPR029063">
    <property type="entry name" value="SAM-dependent_MTases_sf"/>
</dbReference>
<dbReference type="AlphaFoldDB" id="A0A1L7CE79"/>
<keyword evidence="3" id="KW-1185">Reference proteome</keyword>
<dbReference type="Gene3D" id="3.40.50.150">
    <property type="entry name" value="Vaccinia Virus protein VP39"/>
    <property type="match status" value="1"/>
</dbReference>
<evidence type="ECO:0000313" key="2">
    <source>
        <dbReference type="EMBL" id="APT84146.1"/>
    </source>
</evidence>
<dbReference type="Pfam" id="PF08241">
    <property type="entry name" value="Methyltransf_11"/>
    <property type="match status" value="1"/>
</dbReference>
<evidence type="ECO:0000313" key="3">
    <source>
        <dbReference type="Proteomes" id="UP000185478"/>
    </source>
</evidence>
<protein>
    <recommendedName>
        <fullName evidence="1">Methyltransferase type 11 domain-containing protein</fullName>
    </recommendedName>
</protein>
<organism evidence="2 3">
    <name type="scientific">Corynebacterium aquilae DSM 44791</name>
    <dbReference type="NCBI Taxonomy" id="1431546"/>
    <lineage>
        <taxon>Bacteria</taxon>
        <taxon>Bacillati</taxon>
        <taxon>Actinomycetota</taxon>
        <taxon>Actinomycetes</taxon>
        <taxon>Mycobacteriales</taxon>
        <taxon>Corynebacteriaceae</taxon>
        <taxon>Corynebacterium</taxon>
    </lineage>
</organism>
<dbReference type="GO" id="GO:0008757">
    <property type="term" value="F:S-adenosylmethionine-dependent methyltransferase activity"/>
    <property type="evidence" value="ECO:0007669"/>
    <property type="project" value="InterPro"/>
</dbReference>
<dbReference type="PANTHER" id="PTHR43591:SF24">
    <property type="entry name" value="2-METHOXY-6-POLYPRENYL-1,4-BENZOQUINOL METHYLASE, MITOCHONDRIAL"/>
    <property type="match status" value="1"/>
</dbReference>
<dbReference type="SUPFAM" id="SSF53335">
    <property type="entry name" value="S-adenosyl-L-methionine-dependent methyltransferases"/>
    <property type="match status" value="1"/>
</dbReference>
<accession>A0A1L7CE79</accession>
<evidence type="ECO:0000259" key="1">
    <source>
        <dbReference type="Pfam" id="PF08241"/>
    </source>
</evidence>
<dbReference type="KEGG" id="caqu:CAQU_02635"/>
<dbReference type="PANTHER" id="PTHR43591">
    <property type="entry name" value="METHYLTRANSFERASE"/>
    <property type="match status" value="1"/>
</dbReference>
<gene>
    <name evidence="2" type="ORF">CAQU_02635</name>
</gene>
<dbReference type="EMBL" id="CP009245">
    <property type="protein sequence ID" value="APT84146.1"/>
    <property type="molecule type" value="Genomic_DNA"/>
</dbReference>
<proteinExistence type="predicted"/>
<dbReference type="InterPro" id="IPR013216">
    <property type="entry name" value="Methyltransf_11"/>
</dbReference>
<dbReference type="Proteomes" id="UP000185478">
    <property type="component" value="Chromosome"/>
</dbReference>
<feature type="domain" description="Methyltransferase type 11" evidence="1">
    <location>
        <begin position="43"/>
        <end position="125"/>
    </location>
</feature>
<reference evidence="2 3" key="1">
    <citation type="submission" date="2014-08" db="EMBL/GenBank/DDBJ databases">
        <title>Complete genome sequence of Corynebacterium aquilae S-613T(T) (=DSM 44791(T)), isolated from the choana of a healthy golden eagle.</title>
        <authorList>
            <person name="Ruckert C."/>
            <person name="Albersmeier A."/>
            <person name="Winkler A."/>
            <person name="Kalinowski J."/>
        </authorList>
    </citation>
    <scope>NUCLEOTIDE SEQUENCE [LARGE SCALE GENOMIC DNA]</scope>
    <source>
        <strain evidence="2 3">S-613</strain>
    </source>
</reference>
<dbReference type="STRING" id="1431546.CAQU_02635"/>
<dbReference type="RefSeq" id="WP_075724945.1">
    <property type="nucleotide sequence ID" value="NZ_CP009245.1"/>
</dbReference>